<dbReference type="EMBL" id="JAOPGA020000356">
    <property type="protein sequence ID" value="KAL0478298.1"/>
    <property type="molecule type" value="Genomic_DNA"/>
</dbReference>
<evidence type="ECO:0000313" key="2">
    <source>
        <dbReference type="EMBL" id="KAL0478298.1"/>
    </source>
</evidence>
<comment type="caution">
    <text evidence="2">The sequence shown here is derived from an EMBL/GenBank/DDBJ whole genome shotgun (WGS) entry which is preliminary data.</text>
</comment>
<accession>A0AAW2YMS8</accession>
<organism evidence="2 3">
    <name type="scientific">Acrasis kona</name>
    <dbReference type="NCBI Taxonomy" id="1008807"/>
    <lineage>
        <taxon>Eukaryota</taxon>
        <taxon>Discoba</taxon>
        <taxon>Heterolobosea</taxon>
        <taxon>Tetramitia</taxon>
        <taxon>Eutetramitia</taxon>
        <taxon>Acrasidae</taxon>
        <taxon>Acrasis</taxon>
    </lineage>
</organism>
<name>A0AAW2YMS8_9EUKA</name>
<feature type="transmembrane region" description="Helical" evidence="1">
    <location>
        <begin position="229"/>
        <end position="247"/>
    </location>
</feature>
<evidence type="ECO:0000313" key="3">
    <source>
        <dbReference type="Proteomes" id="UP001431209"/>
    </source>
</evidence>
<protein>
    <submittedName>
        <fullName evidence="2">Uncharacterized protein</fullName>
    </submittedName>
</protein>
<keyword evidence="1" id="KW-1133">Transmembrane helix</keyword>
<keyword evidence="3" id="KW-1185">Reference proteome</keyword>
<reference evidence="2 3" key="1">
    <citation type="submission" date="2024-03" db="EMBL/GenBank/DDBJ databases">
        <title>The Acrasis kona genome and developmental transcriptomes reveal deep origins of eukaryotic multicellular pathways.</title>
        <authorList>
            <person name="Sheikh S."/>
            <person name="Fu C.-J."/>
            <person name="Brown M.W."/>
            <person name="Baldauf S.L."/>
        </authorList>
    </citation>
    <scope>NUCLEOTIDE SEQUENCE [LARGE SCALE GENOMIC DNA]</scope>
    <source>
        <strain evidence="2 3">ATCC MYA-3509</strain>
    </source>
</reference>
<dbReference type="Proteomes" id="UP001431209">
    <property type="component" value="Unassembled WGS sequence"/>
</dbReference>
<proteinExistence type="predicted"/>
<dbReference type="Gene3D" id="2.60.120.620">
    <property type="entry name" value="q2cbj1_9rhob like domain"/>
    <property type="match status" value="1"/>
</dbReference>
<keyword evidence="1" id="KW-0472">Membrane</keyword>
<evidence type="ECO:0000256" key="1">
    <source>
        <dbReference type="SAM" id="Phobius"/>
    </source>
</evidence>
<keyword evidence="1" id="KW-0812">Transmembrane</keyword>
<gene>
    <name evidence="2" type="ORF">AKO1_008521</name>
</gene>
<dbReference type="AlphaFoldDB" id="A0AAW2YMS8"/>
<sequence length="259" mass="29661">MCEIIKHNRVWSIDNFLSRDECNQLIIQSKDIFKDAKLGATIEWTDTPLAEKIYDRLRNNYRGILLGDMSCLYQEKGRNVKLYGVDSKFKIQKFVKGQSKPKRSDASFSHKLITDNENFEVRSFVTITIFLNDLFAKGGEVNYYEFHDKPFSTVGPSAGRCLLHLHPQIYDHSAVFSEMDEKYVLTASVMYKCTHSNNASSDQSQSNTSSLQKIVGGSNIQTNSLFKKALVWSVIPTVTTVLSWFVAKKWFPNVKLFNK</sequence>